<evidence type="ECO:0008006" key="4">
    <source>
        <dbReference type="Google" id="ProtNLM"/>
    </source>
</evidence>
<dbReference type="AlphaFoldDB" id="R7VM06"/>
<dbReference type="GO" id="GO:0005175">
    <property type="term" value="F:CD27 receptor binding"/>
    <property type="evidence" value="ECO:0007669"/>
    <property type="project" value="TreeGrafter"/>
</dbReference>
<dbReference type="HOGENOM" id="CLU_127299_0_0_1"/>
<dbReference type="STRING" id="283909.R7VM06"/>
<reference evidence="2" key="3">
    <citation type="submission" date="2015-06" db="UniProtKB">
        <authorList>
            <consortium name="EnsemblMetazoa"/>
        </authorList>
    </citation>
    <scope>IDENTIFICATION</scope>
</reference>
<reference evidence="1 3" key="2">
    <citation type="journal article" date="2013" name="Nature">
        <title>Insights into bilaterian evolution from three spiralian genomes.</title>
        <authorList>
            <person name="Simakov O."/>
            <person name="Marletaz F."/>
            <person name="Cho S.J."/>
            <person name="Edsinger-Gonzales E."/>
            <person name="Havlak P."/>
            <person name="Hellsten U."/>
            <person name="Kuo D.H."/>
            <person name="Larsson T."/>
            <person name="Lv J."/>
            <person name="Arendt D."/>
            <person name="Savage R."/>
            <person name="Osoegawa K."/>
            <person name="de Jong P."/>
            <person name="Grimwood J."/>
            <person name="Chapman J.A."/>
            <person name="Shapiro H."/>
            <person name="Aerts A."/>
            <person name="Otillar R.P."/>
            <person name="Terry A.Y."/>
            <person name="Boore J.L."/>
            <person name="Grigoriev I.V."/>
            <person name="Lindberg D.R."/>
            <person name="Seaver E.C."/>
            <person name="Weisblat D.A."/>
            <person name="Putnam N.H."/>
            <person name="Rokhsar D.S."/>
        </authorList>
    </citation>
    <scope>NUCLEOTIDE SEQUENCE</scope>
    <source>
        <strain evidence="1 3">I ESC-2004</strain>
    </source>
</reference>
<dbReference type="InterPro" id="IPR022773">
    <property type="entry name" value="Siva"/>
</dbReference>
<dbReference type="PANTHER" id="PTHR14365">
    <property type="entry name" value="APOPTOSIS REGULATORY PROTEIN SIVA"/>
    <property type="match status" value="1"/>
</dbReference>
<keyword evidence="3" id="KW-1185">Reference proteome</keyword>
<dbReference type="EMBL" id="KB292137">
    <property type="protein sequence ID" value="ELU18090.1"/>
    <property type="molecule type" value="Genomic_DNA"/>
</dbReference>
<name>R7VM06_CAPTE</name>
<dbReference type="PANTHER" id="PTHR14365:SF1">
    <property type="entry name" value="APOPTOSIS REGULATORY PROTEIN SIVA"/>
    <property type="match status" value="1"/>
</dbReference>
<dbReference type="Pfam" id="PF05458">
    <property type="entry name" value="Siva"/>
    <property type="match status" value="2"/>
</dbReference>
<gene>
    <name evidence="1" type="ORF">CAPTEDRAFT_160692</name>
</gene>
<proteinExistence type="predicted"/>
<evidence type="ECO:0000313" key="2">
    <source>
        <dbReference type="EnsemblMetazoa" id="CapteP160692"/>
    </source>
</evidence>
<evidence type="ECO:0000313" key="3">
    <source>
        <dbReference type="Proteomes" id="UP000014760"/>
    </source>
</evidence>
<dbReference type="OrthoDB" id="60860at2759"/>
<dbReference type="Proteomes" id="UP000014760">
    <property type="component" value="Unassembled WGS sequence"/>
</dbReference>
<evidence type="ECO:0000313" key="1">
    <source>
        <dbReference type="EMBL" id="ELU18090.1"/>
    </source>
</evidence>
<accession>R7VM06</accession>
<dbReference type="EMBL" id="AMQN01035216">
    <property type="status" value="NOT_ANNOTATED_CDS"/>
    <property type="molecule type" value="Genomic_DNA"/>
</dbReference>
<organism evidence="1">
    <name type="scientific">Capitella teleta</name>
    <name type="common">Polychaete worm</name>
    <dbReference type="NCBI Taxonomy" id="283909"/>
    <lineage>
        <taxon>Eukaryota</taxon>
        <taxon>Metazoa</taxon>
        <taxon>Spiralia</taxon>
        <taxon>Lophotrochozoa</taxon>
        <taxon>Annelida</taxon>
        <taxon>Polychaeta</taxon>
        <taxon>Sedentaria</taxon>
        <taxon>Scolecida</taxon>
        <taxon>Capitellidae</taxon>
        <taxon>Capitella</taxon>
    </lineage>
</organism>
<dbReference type="GO" id="GO:0097191">
    <property type="term" value="P:extrinsic apoptotic signaling pathway"/>
    <property type="evidence" value="ECO:0007669"/>
    <property type="project" value="TreeGrafter"/>
</dbReference>
<reference evidence="3" key="1">
    <citation type="submission" date="2012-12" db="EMBL/GenBank/DDBJ databases">
        <authorList>
            <person name="Hellsten U."/>
            <person name="Grimwood J."/>
            <person name="Chapman J.A."/>
            <person name="Shapiro H."/>
            <person name="Aerts A."/>
            <person name="Otillar R.P."/>
            <person name="Terry A.Y."/>
            <person name="Boore J.L."/>
            <person name="Simakov O."/>
            <person name="Marletaz F."/>
            <person name="Cho S.-J."/>
            <person name="Edsinger-Gonzales E."/>
            <person name="Havlak P."/>
            <person name="Kuo D.-H."/>
            <person name="Larsson T."/>
            <person name="Lv J."/>
            <person name="Arendt D."/>
            <person name="Savage R."/>
            <person name="Osoegawa K."/>
            <person name="de Jong P."/>
            <person name="Lindberg D.R."/>
            <person name="Seaver E.C."/>
            <person name="Weisblat D.A."/>
            <person name="Putnam N.H."/>
            <person name="Grigoriev I.V."/>
            <person name="Rokhsar D.S."/>
        </authorList>
    </citation>
    <scope>NUCLEOTIDE SEQUENCE</scope>
    <source>
        <strain evidence="3">I ESC-2004</strain>
    </source>
</reference>
<protein>
    <recommendedName>
        <fullName evidence="4">Apoptosis regulatory protein Siva</fullName>
    </recommendedName>
</protein>
<dbReference type="EnsemblMetazoa" id="CapteT160692">
    <property type="protein sequence ID" value="CapteP160692"/>
    <property type="gene ID" value="CapteG160692"/>
</dbReference>
<dbReference type="OMA" id="AQACMDP"/>
<sequence length="205" mass="23101">MPKRPNPFGDSSPLQFKTRVRKKEVDLGVCREENMRLVYDRTRDLLFSGSKQLLHPKPSSCISQMQELDAQQVNRSEIHPRPQPTLKQVQFAVEPNHGACGMDCEEMGDPNNNAFSVLMSSRSSSRVGETKRILRANSAVQSFCVCQTCNRPCQMGVSHCSFCDKLTCANCIRQCHGCQGFYCHVCSVLNYDDSSERPFCLHCVT</sequence>